<protein>
    <submittedName>
        <fullName evidence="1">Uncharacterized protein</fullName>
    </submittedName>
</protein>
<gene>
    <name evidence="1" type="ORF">N4261_16015</name>
</gene>
<keyword evidence="2" id="KW-1185">Reference proteome</keyword>
<evidence type="ECO:0000313" key="1">
    <source>
        <dbReference type="EMBL" id="UXH76546.1"/>
    </source>
</evidence>
<reference evidence="1" key="1">
    <citation type="submission" date="2022-10" db="EMBL/GenBank/DDBJ databases">
        <title>Characterization and whole genome sequencing of a new Roseateles species, isolated from fresh water.</title>
        <authorList>
            <person name="Guliayeva D.Y."/>
            <person name="Akhremchuk A.E."/>
            <person name="Sikolenko M.A."/>
            <person name="Valentovich L.N."/>
            <person name="Sidarenka A.V."/>
        </authorList>
    </citation>
    <scope>NUCLEOTIDE SEQUENCE</scope>
    <source>
        <strain evidence="1">BIM B-1768</strain>
    </source>
</reference>
<dbReference type="Proteomes" id="UP001064933">
    <property type="component" value="Chromosome"/>
</dbReference>
<dbReference type="RefSeq" id="WP_261756278.1">
    <property type="nucleotide sequence ID" value="NZ_CP104562.2"/>
</dbReference>
<proteinExistence type="predicted"/>
<sequence>MDLKQVLWRVVYTKSANLNSSAFSAGPWHPDKAHIERCCEVLRARQFDVGIQSNQQAKQNASSWVKP</sequence>
<evidence type="ECO:0000313" key="2">
    <source>
        <dbReference type="Proteomes" id="UP001064933"/>
    </source>
</evidence>
<dbReference type="EMBL" id="CP104562">
    <property type="protein sequence ID" value="UXH76546.1"/>
    <property type="molecule type" value="Genomic_DNA"/>
</dbReference>
<name>A0ABY6ATJ2_9BURK</name>
<organism evidence="1 2">
    <name type="scientific">Roseateles amylovorans</name>
    <dbReference type="NCBI Taxonomy" id="2978473"/>
    <lineage>
        <taxon>Bacteria</taxon>
        <taxon>Pseudomonadati</taxon>
        <taxon>Pseudomonadota</taxon>
        <taxon>Betaproteobacteria</taxon>
        <taxon>Burkholderiales</taxon>
        <taxon>Sphaerotilaceae</taxon>
        <taxon>Roseateles</taxon>
    </lineage>
</organism>
<accession>A0ABY6ATJ2</accession>